<evidence type="ECO:0000259" key="2">
    <source>
        <dbReference type="Pfam" id="PF14111"/>
    </source>
</evidence>
<feature type="domain" description="DUF4283" evidence="2">
    <location>
        <begin position="30"/>
        <end position="72"/>
    </location>
</feature>
<feature type="region of interest" description="Disordered" evidence="1">
    <location>
        <begin position="246"/>
        <end position="274"/>
    </location>
</feature>
<dbReference type="Pfam" id="PF14111">
    <property type="entry name" value="DUF4283"/>
    <property type="match status" value="1"/>
</dbReference>
<comment type="caution">
    <text evidence="3">The sequence shown here is derived from an EMBL/GenBank/DDBJ whole genome shotgun (WGS) entry which is preliminary data.</text>
</comment>
<feature type="compositionally biased region" description="Polar residues" evidence="1">
    <location>
        <begin position="246"/>
        <end position="255"/>
    </location>
</feature>
<organism evidence="3 4">
    <name type="scientific">Arabidopsis suecica</name>
    <name type="common">Swedish thale-cress</name>
    <name type="synonym">Cardaminopsis suecica</name>
    <dbReference type="NCBI Taxonomy" id="45249"/>
    <lineage>
        <taxon>Eukaryota</taxon>
        <taxon>Viridiplantae</taxon>
        <taxon>Streptophyta</taxon>
        <taxon>Embryophyta</taxon>
        <taxon>Tracheophyta</taxon>
        <taxon>Spermatophyta</taxon>
        <taxon>Magnoliopsida</taxon>
        <taxon>eudicotyledons</taxon>
        <taxon>Gunneridae</taxon>
        <taxon>Pentapetalae</taxon>
        <taxon>rosids</taxon>
        <taxon>malvids</taxon>
        <taxon>Brassicales</taxon>
        <taxon>Brassicaceae</taxon>
        <taxon>Camelineae</taxon>
        <taxon>Arabidopsis</taxon>
    </lineage>
</organism>
<dbReference type="EMBL" id="JAEFBJ010000012">
    <property type="protein sequence ID" value="KAG7547912.1"/>
    <property type="molecule type" value="Genomic_DNA"/>
</dbReference>
<keyword evidence="4" id="KW-1185">Reference proteome</keyword>
<feature type="region of interest" description="Disordered" evidence="1">
    <location>
        <begin position="204"/>
        <end position="225"/>
    </location>
</feature>
<dbReference type="InterPro" id="IPR025558">
    <property type="entry name" value="DUF4283"/>
</dbReference>
<evidence type="ECO:0000256" key="1">
    <source>
        <dbReference type="SAM" id="MobiDB-lite"/>
    </source>
</evidence>
<name>A0A8T1YPK6_ARASU</name>
<dbReference type="InterPro" id="IPR040256">
    <property type="entry name" value="At4g02000-like"/>
</dbReference>
<evidence type="ECO:0000313" key="4">
    <source>
        <dbReference type="Proteomes" id="UP000694251"/>
    </source>
</evidence>
<accession>A0A8T1YPK6</accession>
<dbReference type="AlphaFoldDB" id="A0A8T1YPK6"/>
<feature type="compositionally biased region" description="Polar residues" evidence="1">
    <location>
        <begin position="265"/>
        <end position="274"/>
    </location>
</feature>
<dbReference type="PANTHER" id="PTHR31286:SF148">
    <property type="entry name" value="DUF4283 DOMAIN-CONTAINING PROTEIN"/>
    <property type="match status" value="1"/>
</dbReference>
<evidence type="ECO:0000313" key="3">
    <source>
        <dbReference type="EMBL" id="KAG7547912.1"/>
    </source>
</evidence>
<sequence length="353" mass="39040">MSITEFQPDFVVENGVANVTIPEVVVGASFLNKTTVLFRIESDRIHEHVLKRRYWHIGNIPLVIDEWNPATAQAPPDLPAMPLWVDLKDVPPHLFSNQGLSFLSSTTGNFVKLHPNTERCFRLDVAQVLVEVNLQTSLVDKICFPHDSGKTVTVLKVFILSAGDAKDDQRRVGQAIAVVIDRNTVEKMAKDLIHDLENSQALPLVGVSNSAPTEGSEEEPDQTKAALDNSMIVSKDESKYQWTIVSQKSPHSSPSRMGKPETQGIADTSSNGFSILSNIGEEENQAADPDSTIIPSIQEEGEVVDYDSEDEDAPPKLVDVNEKATKEEVNQQKITVLDLVNTGVVHEDWQNQW</sequence>
<proteinExistence type="predicted"/>
<dbReference type="OrthoDB" id="1112773at2759"/>
<dbReference type="Proteomes" id="UP000694251">
    <property type="component" value="Chromosome 12"/>
</dbReference>
<gene>
    <name evidence="3" type="ORF">ISN44_As12g031140</name>
</gene>
<reference evidence="3 4" key="1">
    <citation type="submission" date="2020-12" db="EMBL/GenBank/DDBJ databases">
        <title>Concerted genomic and epigenomic changes stabilize Arabidopsis allopolyploids.</title>
        <authorList>
            <person name="Chen Z."/>
        </authorList>
    </citation>
    <scope>NUCLEOTIDE SEQUENCE [LARGE SCALE GENOMIC DNA]</scope>
    <source>
        <strain evidence="3">As9502</strain>
        <tissue evidence="3">Leaf</tissue>
    </source>
</reference>
<dbReference type="PANTHER" id="PTHR31286">
    <property type="entry name" value="GLYCINE-RICH CELL WALL STRUCTURAL PROTEIN 1.8-LIKE"/>
    <property type="match status" value="1"/>
</dbReference>
<protein>
    <recommendedName>
        <fullName evidence="2">DUF4283 domain-containing protein</fullName>
    </recommendedName>
</protein>